<feature type="compositionally biased region" description="Basic and acidic residues" evidence="1">
    <location>
        <begin position="31"/>
        <end position="46"/>
    </location>
</feature>
<dbReference type="AlphaFoldDB" id="A0A511FLG1"/>
<protein>
    <recommendedName>
        <fullName evidence="4">Transposase</fullName>
    </recommendedName>
</protein>
<name>A0A511FLG1_9PROT</name>
<dbReference type="Proteomes" id="UP000321800">
    <property type="component" value="Unassembled WGS sequence"/>
</dbReference>
<accession>A0A511FLG1</accession>
<organism evidence="2 3">
    <name type="scientific">Acetobacter tropicalis</name>
    <dbReference type="NCBI Taxonomy" id="104102"/>
    <lineage>
        <taxon>Bacteria</taxon>
        <taxon>Pseudomonadati</taxon>
        <taxon>Pseudomonadota</taxon>
        <taxon>Alphaproteobacteria</taxon>
        <taxon>Acetobacterales</taxon>
        <taxon>Acetobacteraceae</taxon>
        <taxon>Acetobacter</taxon>
    </lineage>
</organism>
<evidence type="ECO:0000313" key="3">
    <source>
        <dbReference type="Proteomes" id="UP000321800"/>
    </source>
</evidence>
<sequence length="72" mass="7883">MQQGKHNLRMARLNLVGAALNVLGRTVSQSHAERGSHPDDGKRACKDTFRHEGMSLVDGEEKEAEGQTVRVA</sequence>
<evidence type="ECO:0000256" key="1">
    <source>
        <dbReference type="SAM" id="MobiDB-lite"/>
    </source>
</evidence>
<dbReference type="EMBL" id="BJVR01000007">
    <property type="protein sequence ID" value="GEL50071.1"/>
    <property type="molecule type" value="Genomic_DNA"/>
</dbReference>
<feature type="region of interest" description="Disordered" evidence="1">
    <location>
        <begin position="27"/>
        <end position="46"/>
    </location>
</feature>
<proteinExistence type="predicted"/>
<evidence type="ECO:0008006" key="4">
    <source>
        <dbReference type="Google" id="ProtNLM"/>
    </source>
</evidence>
<comment type="caution">
    <text evidence="2">The sequence shown here is derived from an EMBL/GenBank/DDBJ whole genome shotgun (WGS) entry which is preliminary data.</text>
</comment>
<evidence type="ECO:0000313" key="2">
    <source>
        <dbReference type="EMBL" id="GEL50071.1"/>
    </source>
</evidence>
<gene>
    <name evidence="2" type="ORF">ATR01nite_11460</name>
</gene>
<reference evidence="2 3" key="1">
    <citation type="submission" date="2019-07" db="EMBL/GenBank/DDBJ databases">
        <title>Whole genome shotgun sequence of Acetobacter tropicalis NBRC 16470.</title>
        <authorList>
            <person name="Hosoyama A."/>
            <person name="Uohara A."/>
            <person name="Ohji S."/>
            <person name="Ichikawa N."/>
        </authorList>
    </citation>
    <scope>NUCLEOTIDE SEQUENCE [LARGE SCALE GENOMIC DNA]</scope>
    <source>
        <strain evidence="2 3">NBRC 16470</strain>
    </source>
</reference>